<evidence type="ECO:0000259" key="8">
    <source>
        <dbReference type="Pfam" id="PF05504"/>
    </source>
</evidence>
<keyword evidence="5" id="KW-0472">Membrane</keyword>
<evidence type="ECO:0000256" key="3">
    <source>
        <dbReference type="ARBA" id="ARBA00022544"/>
    </source>
</evidence>
<dbReference type="GO" id="GO:0016020">
    <property type="term" value="C:membrane"/>
    <property type="evidence" value="ECO:0007669"/>
    <property type="project" value="UniProtKB-SubCell"/>
</dbReference>
<evidence type="ECO:0000256" key="5">
    <source>
        <dbReference type="ARBA" id="ARBA00023136"/>
    </source>
</evidence>
<evidence type="ECO:0000256" key="2">
    <source>
        <dbReference type="ARBA" id="ARBA00007886"/>
    </source>
</evidence>
<evidence type="ECO:0000256" key="4">
    <source>
        <dbReference type="ARBA" id="ARBA00022729"/>
    </source>
</evidence>
<comment type="caution">
    <text evidence="10">The sequence shown here is derived from an EMBL/GenBank/DDBJ whole genome shotgun (WGS) entry which is preliminary data.</text>
</comment>
<dbReference type="InterPro" id="IPR046953">
    <property type="entry name" value="Spore_GerAC-like_C"/>
</dbReference>
<dbReference type="InterPro" id="IPR057336">
    <property type="entry name" value="GerAC_N"/>
</dbReference>
<organism evidence="10 11">
    <name type="scientific">Mesobacillus selenatarsenatis</name>
    <dbReference type="NCBI Taxonomy" id="388741"/>
    <lineage>
        <taxon>Bacteria</taxon>
        <taxon>Bacillati</taxon>
        <taxon>Bacillota</taxon>
        <taxon>Bacilli</taxon>
        <taxon>Bacillales</taxon>
        <taxon>Bacillaceae</taxon>
        <taxon>Mesobacillus</taxon>
    </lineage>
</organism>
<evidence type="ECO:0000313" key="11">
    <source>
        <dbReference type="Proteomes" id="UP000587942"/>
    </source>
</evidence>
<dbReference type="PANTHER" id="PTHR35789:SF1">
    <property type="entry name" value="SPORE GERMINATION PROTEIN B3"/>
    <property type="match status" value="1"/>
</dbReference>
<keyword evidence="6" id="KW-0564">Palmitate</keyword>
<dbReference type="InterPro" id="IPR038501">
    <property type="entry name" value="Spore_GerAC_C_sf"/>
</dbReference>
<dbReference type="InterPro" id="IPR008844">
    <property type="entry name" value="Spore_GerAC-like"/>
</dbReference>
<accession>A0A846TMA4</accession>
<evidence type="ECO:0000256" key="6">
    <source>
        <dbReference type="ARBA" id="ARBA00023139"/>
    </source>
</evidence>
<dbReference type="AlphaFoldDB" id="A0A846TMA4"/>
<feature type="domain" description="Spore germination protein N-terminal" evidence="9">
    <location>
        <begin position="23"/>
        <end position="190"/>
    </location>
</feature>
<keyword evidence="7" id="KW-0449">Lipoprotein</keyword>
<dbReference type="PROSITE" id="PS51257">
    <property type="entry name" value="PROKAR_LIPOPROTEIN"/>
    <property type="match status" value="1"/>
</dbReference>
<comment type="subcellular location">
    <subcellularLocation>
        <location evidence="1">Membrane</location>
        <topology evidence="1">Lipid-anchor</topology>
    </subcellularLocation>
</comment>
<proteinExistence type="inferred from homology"/>
<dbReference type="Proteomes" id="UP000587942">
    <property type="component" value="Unassembled WGS sequence"/>
</dbReference>
<dbReference type="Pfam" id="PF05504">
    <property type="entry name" value="Spore_GerAC"/>
    <property type="match status" value="1"/>
</dbReference>
<comment type="similarity">
    <text evidence="2">Belongs to the GerABKC lipoprotein family.</text>
</comment>
<dbReference type="RefSeq" id="WP_167833186.1">
    <property type="nucleotide sequence ID" value="NZ_JAAVUM010000010.1"/>
</dbReference>
<dbReference type="PANTHER" id="PTHR35789">
    <property type="entry name" value="SPORE GERMINATION PROTEIN B3"/>
    <property type="match status" value="1"/>
</dbReference>
<dbReference type="EMBL" id="JAAVUM010000010">
    <property type="protein sequence ID" value="NKE06772.1"/>
    <property type="molecule type" value="Genomic_DNA"/>
</dbReference>
<name>A0A846TMA4_9BACI</name>
<dbReference type="NCBIfam" id="TIGR02887">
    <property type="entry name" value="spore_ger_x_C"/>
    <property type="match status" value="1"/>
</dbReference>
<dbReference type="Gene3D" id="3.30.300.210">
    <property type="entry name" value="Nutrient germinant receptor protein C, domain 3"/>
    <property type="match status" value="1"/>
</dbReference>
<keyword evidence="3" id="KW-0309">Germination</keyword>
<gene>
    <name evidence="10" type="ORF">GWK17_15060</name>
</gene>
<dbReference type="Pfam" id="PF25198">
    <property type="entry name" value="Spore_GerAC_N"/>
    <property type="match status" value="1"/>
</dbReference>
<protein>
    <submittedName>
        <fullName evidence="10">Ger(X)C family spore germination protein</fullName>
    </submittedName>
</protein>
<dbReference type="GO" id="GO:0009847">
    <property type="term" value="P:spore germination"/>
    <property type="evidence" value="ECO:0007669"/>
    <property type="project" value="InterPro"/>
</dbReference>
<evidence type="ECO:0000259" key="9">
    <source>
        <dbReference type="Pfam" id="PF25198"/>
    </source>
</evidence>
<feature type="domain" description="Spore germination GerAC-like C-terminal" evidence="8">
    <location>
        <begin position="198"/>
        <end position="372"/>
    </location>
</feature>
<evidence type="ECO:0000256" key="7">
    <source>
        <dbReference type="ARBA" id="ARBA00023288"/>
    </source>
</evidence>
<evidence type="ECO:0000313" key="10">
    <source>
        <dbReference type="EMBL" id="NKE06772.1"/>
    </source>
</evidence>
<reference evidence="10 11" key="1">
    <citation type="submission" date="2020-03" db="EMBL/GenBank/DDBJ databases">
        <authorList>
            <person name="Sun Q."/>
        </authorList>
    </citation>
    <scope>NUCLEOTIDE SEQUENCE [LARGE SCALE GENOMIC DNA]</scope>
    <source>
        <strain evidence="10 11">KACC 21451</strain>
    </source>
</reference>
<evidence type="ECO:0000256" key="1">
    <source>
        <dbReference type="ARBA" id="ARBA00004635"/>
    </source>
</evidence>
<keyword evidence="4" id="KW-0732">Signal</keyword>
<sequence length="375" mass="41971">MQKTITRLTILLLVPILLIGCADPKTLERMGLITTIGYDLTEDGKILTTMVLLQIDPEAPQNFAVLTTKADTTKGARIKADLKSPKKLQSGQLRVALFSDEIVKKGLVTLADTLARDPAISDLTYLAVVEGNVNKMLNMENKKFSDISQLIYKELDQNIKGETIPSATLQEVMHDYYSDGIDPSMPILKVSNGEIQITGMALIKRDKMVGKIGIEDSFYLKLINDRYTAGSIEMSISNEGIKYLQQPEGTDKLVVVLDTIRSSSHINLVNKEKLEFDLEIKLNTRLMEINQAVDLKNPANLKQIDKELSKKMEDDLGKFIAKTRELGTDPFGFGEIYRKSVKDSNMTADKWHEMYPESKVNVKVDLEIVRTGVVE</sequence>